<feature type="domain" description="Methylamine utilisation protein MauE" evidence="6">
    <location>
        <begin position="2"/>
        <end position="132"/>
    </location>
</feature>
<gene>
    <name evidence="7" type="ORF">F8566_44970</name>
</gene>
<evidence type="ECO:0000256" key="3">
    <source>
        <dbReference type="ARBA" id="ARBA00022989"/>
    </source>
</evidence>
<feature type="transmembrane region" description="Helical" evidence="5">
    <location>
        <begin position="6"/>
        <end position="26"/>
    </location>
</feature>
<evidence type="ECO:0000256" key="1">
    <source>
        <dbReference type="ARBA" id="ARBA00004141"/>
    </source>
</evidence>
<dbReference type="EMBL" id="WBMT01000030">
    <property type="protein sequence ID" value="KAB2340348.1"/>
    <property type="molecule type" value="Genomic_DNA"/>
</dbReference>
<feature type="transmembrane region" description="Helical" evidence="5">
    <location>
        <begin position="47"/>
        <end position="68"/>
    </location>
</feature>
<organism evidence="7 8">
    <name type="scientific">Actinomadura rudentiformis</name>
    <dbReference type="NCBI Taxonomy" id="359158"/>
    <lineage>
        <taxon>Bacteria</taxon>
        <taxon>Bacillati</taxon>
        <taxon>Actinomycetota</taxon>
        <taxon>Actinomycetes</taxon>
        <taxon>Streptosporangiales</taxon>
        <taxon>Thermomonosporaceae</taxon>
        <taxon>Actinomadura</taxon>
    </lineage>
</organism>
<keyword evidence="4 5" id="KW-0472">Membrane</keyword>
<dbReference type="InterPro" id="IPR009908">
    <property type="entry name" value="Methylamine_util_MauE"/>
</dbReference>
<proteinExistence type="predicted"/>
<evidence type="ECO:0000256" key="5">
    <source>
        <dbReference type="SAM" id="Phobius"/>
    </source>
</evidence>
<evidence type="ECO:0000256" key="2">
    <source>
        <dbReference type="ARBA" id="ARBA00022692"/>
    </source>
</evidence>
<dbReference type="GO" id="GO:0016020">
    <property type="term" value="C:membrane"/>
    <property type="evidence" value="ECO:0007669"/>
    <property type="project" value="UniProtKB-SubCell"/>
</dbReference>
<comment type="caution">
    <text evidence="7">The sequence shown here is derived from an EMBL/GenBank/DDBJ whole genome shotgun (WGS) entry which is preliminary data.</text>
</comment>
<evidence type="ECO:0000313" key="8">
    <source>
        <dbReference type="Proteomes" id="UP000468735"/>
    </source>
</evidence>
<evidence type="ECO:0000313" key="7">
    <source>
        <dbReference type="EMBL" id="KAB2340348.1"/>
    </source>
</evidence>
<dbReference type="Proteomes" id="UP000468735">
    <property type="component" value="Unassembled WGS sequence"/>
</dbReference>
<feature type="transmembrane region" description="Helical" evidence="5">
    <location>
        <begin position="115"/>
        <end position="133"/>
    </location>
</feature>
<dbReference type="Pfam" id="PF07291">
    <property type="entry name" value="MauE"/>
    <property type="match status" value="1"/>
</dbReference>
<reference evidence="7 8" key="1">
    <citation type="submission" date="2019-09" db="EMBL/GenBank/DDBJ databases">
        <title>Actinomadura physcomitrii sp. nov., a novel actinomycete isolated from moss [Physcomitrium sphaericum (Ludw) Fuernr].</title>
        <authorList>
            <person name="Zhuang X."/>
            <person name="Liu C."/>
        </authorList>
    </citation>
    <scope>NUCLEOTIDE SEQUENCE [LARGE SCALE GENOMIC DNA]</scope>
    <source>
        <strain evidence="7 8">HMC1</strain>
    </source>
</reference>
<dbReference type="GO" id="GO:0030416">
    <property type="term" value="P:methylamine metabolic process"/>
    <property type="evidence" value="ECO:0007669"/>
    <property type="project" value="InterPro"/>
</dbReference>
<keyword evidence="8" id="KW-1185">Reference proteome</keyword>
<protein>
    <recommendedName>
        <fullName evidence="6">Methylamine utilisation protein MauE domain-containing protein</fullName>
    </recommendedName>
</protein>
<name>A0A6H9Y8D3_9ACTN</name>
<dbReference type="AlphaFoldDB" id="A0A6H9Y8D3"/>
<evidence type="ECO:0000259" key="6">
    <source>
        <dbReference type="Pfam" id="PF07291"/>
    </source>
</evidence>
<evidence type="ECO:0000256" key="4">
    <source>
        <dbReference type="ARBA" id="ARBA00023136"/>
    </source>
</evidence>
<feature type="transmembrane region" description="Helical" evidence="5">
    <location>
        <begin position="145"/>
        <end position="170"/>
    </location>
</feature>
<feature type="transmembrane region" description="Helical" evidence="5">
    <location>
        <begin position="74"/>
        <end position="94"/>
    </location>
</feature>
<dbReference type="RefSeq" id="WP_151569740.1">
    <property type="nucleotide sequence ID" value="NZ_WBMT01000030.1"/>
</dbReference>
<sequence length="179" mass="18988">MAFLDVSIRVALAVTFLVASVSKVHRIEAWRSFRNVIEATGLVPPRIALGVGALVIAAEFAVASLLLIPYGTTYGFIACILLLVAFSGMIARAIRRNDQASCQCFGSSVEPVGAAHLYRNTILLVLAASGLAISPSGQHAADAAVLMISVPVGIFWALVLMHLGELLSLIRFTQRADGR</sequence>
<dbReference type="OrthoDB" id="3479832at2"/>
<keyword evidence="3 5" id="KW-1133">Transmembrane helix</keyword>
<comment type="subcellular location">
    <subcellularLocation>
        <location evidence="1">Membrane</location>
        <topology evidence="1">Multi-pass membrane protein</topology>
    </subcellularLocation>
</comment>
<keyword evidence="2 5" id="KW-0812">Transmembrane</keyword>
<accession>A0A6H9Y8D3</accession>